<dbReference type="InterPro" id="IPR000917">
    <property type="entry name" value="Sulfatase_N"/>
</dbReference>
<evidence type="ECO:0000256" key="4">
    <source>
        <dbReference type="ARBA" id="ARBA00022837"/>
    </source>
</evidence>
<keyword evidence="9" id="KW-1185">Reference proteome</keyword>
<feature type="region of interest" description="Disordered" evidence="5">
    <location>
        <begin position="441"/>
        <end position="467"/>
    </location>
</feature>
<evidence type="ECO:0000256" key="2">
    <source>
        <dbReference type="ARBA" id="ARBA00022723"/>
    </source>
</evidence>
<dbReference type="Gene3D" id="3.40.720.10">
    <property type="entry name" value="Alkaline Phosphatase, subunit A"/>
    <property type="match status" value="1"/>
</dbReference>
<feature type="signal peptide" evidence="6">
    <location>
        <begin position="1"/>
        <end position="21"/>
    </location>
</feature>
<evidence type="ECO:0000256" key="1">
    <source>
        <dbReference type="ARBA" id="ARBA00008779"/>
    </source>
</evidence>
<feature type="domain" description="Sulfatase N-terminal" evidence="7">
    <location>
        <begin position="31"/>
        <end position="306"/>
    </location>
</feature>
<gene>
    <name evidence="8" type="ORF">IPV69_07640</name>
</gene>
<dbReference type="GO" id="GO:0046872">
    <property type="term" value="F:metal ion binding"/>
    <property type="evidence" value="ECO:0007669"/>
    <property type="project" value="UniProtKB-KW"/>
</dbReference>
<dbReference type="SUPFAM" id="SSF53649">
    <property type="entry name" value="Alkaline phosphatase-like"/>
    <property type="match status" value="1"/>
</dbReference>
<evidence type="ECO:0000313" key="8">
    <source>
        <dbReference type="EMBL" id="QOV91220.1"/>
    </source>
</evidence>
<keyword evidence="3" id="KW-0378">Hydrolase</keyword>
<comment type="similarity">
    <text evidence="1">Belongs to the sulfatase family.</text>
</comment>
<dbReference type="AlphaFoldDB" id="A0A7M2X379"/>
<dbReference type="Proteomes" id="UP000593765">
    <property type="component" value="Chromosome"/>
</dbReference>
<evidence type="ECO:0000313" key="9">
    <source>
        <dbReference type="Proteomes" id="UP000593765"/>
    </source>
</evidence>
<protein>
    <submittedName>
        <fullName evidence="8">Sulfatase</fullName>
    </submittedName>
</protein>
<dbReference type="KEGG" id="hbs:IPV69_07640"/>
<accession>A0A7M2X379</accession>
<organism evidence="8 9">
    <name type="scientific">Humisphaera borealis</name>
    <dbReference type="NCBI Taxonomy" id="2807512"/>
    <lineage>
        <taxon>Bacteria</taxon>
        <taxon>Pseudomonadati</taxon>
        <taxon>Planctomycetota</taxon>
        <taxon>Phycisphaerae</taxon>
        <taxon>Tepidisphaerales</taxon>
        <taxon>Tepidisphaeraceae</taxon>
        <taxon>Humisphaera</taxon>
    </lineage>
</organism>
<evidence type="ECO:0000256" key="3">
    <source>
        <dbReference type="ARBA" id="ARBA00022801"/>
    </source>
</evidence>
<evidence type="ECO:0000256" key="6">
    <source>
        <dbReference type="SAM" id="SignalP"/>
    </source>
</evidence>
<dbReference type="PROSITE" id="PS00523">
    <property type="entry name" value="SULFATASE_1"/>
    <property type="match status" value="1"/>
</dbReference>
<dbReference type="CDD" id="cd16027">
    <property type="entry name" value="SGSH"/>
    <property type="match status" value="1"/>
</dbReference>
<dbReference type="PANTHER" id="PTHR42693">
    <property type="entry name" value="ARYLSULFATASE FAMILY MEMBER"/>
    <property type="match status" value="1"/>
</dbReference>
<keyword evidence="4" id="KW-0106">Calcium</keyword>
<dbReference type="InterPro" id="IPR024607">
    <property type="entry name" value="Sulfatase_CS"/>
</dbReference>
<proteinExistence type="inferred from homology"/>
<feature type="compositionally biased region" description="Basic and acidic residues" evidence="5">
    <location>
        <begin position="441"/>
        <end position="456"/>
    </location>
</feature>
<evidence type="ECO:0000259" key="7">
    <source>
        <dbReference type="Pfam" id="PF00884"/>
    </source>
</evidence>
<dbReference type="Pfam" id="PF00884">
    <property type="entry name" value="Sulfatase"/>
    <property type="match status" value="1"/>
</dbReference>
<evidence type="ECO:0000256" key="5">
    <source>
        <dbReference type="SAM" id="MobiDB-lite"/>
    </source>
</evidence>
<dbReference type="PANTHER" id="PTHR42693:SF53">
    <property type="entry name" value="ENDO-4-O-SULFATASE"/>
    <property type="match status" value="1"/>
</dbReference>
<dbReference type="GO" id="GO:0004065">
    <property type="term" value="F:arylsulfatase activity"/>
    <property type="evidence" value="ECO:0007669"/>
    <property type="project" value="TreeGrafter"/>
</dbReference>
<reference evidence="8 9" key="1">
    <citation type="submission" date="2020-10" db="EMBL/GenBank/DDBJ databases">
        <title>Wide distribution of Phycisphaera-like planctomycetes from WD2101 soil group in peatlands and genome analysis of the first cultivated representative.</title>
        <authorList>
            <person name="Dedysh S.N."/>
            <person name="Beletsky A.V."/>
            <person name="Ivanova A."/>
            <person name="Kulichevskaya I.S."/>
            <person name="Suzina N.E."/>
            <person name="Philippov D.A."/>
            <person name="Rakitin A.L."/>
            <person name="Mardanov A.V."/>
            <person name="Ravin N.V."/>
        </authorList>
    </citation>
    <scope>NUCLEOTIDE SEQUENCE [LARGE SCALE GENOMIC DNA]</scope>
    <source>
        <strain evidence="8 9">M1803</strain>
    </source>
</reference>
<dbReference type="InterPro" id="IPR050738">
    <property type="entry name" value="Sulfatase"/>
</dbReference>
<feature type="chain" id="PRO_5034478510" evidence="6">
    <location>
        <begin position="22"/>
        <end position="485"/>
    </location>
</feature>
<dbReference type="EMBL" id="CP063458">
    <property type="protein sequence ID" value="QOV91220.1"/>
    <property type="molecule type" value="Genomic_DNA"/>
</dbReference>
<name>A0A7M2X379_9BACT</name>
<sequence>MKHILTLIVTLLLVLPTVLQAAGDATPPARPNILWLIAEDMSPHFGCYGEKTIQTPNVDKLAAGGVLFERAFATGPICSPSRSALITGMYQTSIGAHHHRSGVGSEKIVLPADVQLVPRLFQQAGYYTSNGGYPAMGRGKTDYNFEFDPGIYDGTDWKTRKAGQPFFAQVQLWGGKIRDVAKQIAEARKQLGGATPADAVPLPPYYPRTPAILDDWAATLDAVRITDKHVGEIVERLRTEGVLDQTIIFFVTDHGVSHGRGKQFLYDEGTHIPFVVIGPGLPRGLRRKDLIEHIDMAAMSLALAGIPLPKAMQARNALAPDYQAREATFAARDRADETVDRIRSVRTERWKYIRNFLPQRPYLQPNAYKDHKPCLIALRAAEAAGLLDEVQRQLFAKARPPEELYDLAADPWEVHNLAADPAQAATLQGLRAMLDRWIERTNDQGRTPEPESRYDSDMAAYQSRKPDPEVAKNIALMKQWAREGK</sequence>
<keyword evidence="2" id="KW-0479">Metal-binding</keyword>
<keyword evidence="6" id="KW-0732">Signal</keyword>
<dbReference type="InterPro" id="IPR017850">
    <property type="entry name" value="Alkaline_phosphatase_core_sf"/>
</dbReference>